<dbReference type="InterPro" id="IPR044810">
    <property type="entry name" value="WRKY_plant"/>
</dbReference>
<dbReference type="AlphaFoldDB" id="A0AAW1S7R4"/>
<evidence type="ECO:0000313" key="9">
    <source>
        <dbReference type="Proteomes" id="UP001445335"/>
    </source>
</evidence>
<keyword evidence="3" id="KW-0238">DNA-binding</keyword>
<organism evidence="8 9">
    <name type="scientific">Elliptochloris bilobata</name>
    <dbReference type="NCBI Taxonomy" id="381761"/>
    <lineage>
        <taxon>Eukaryota</taxon>
        <taxon>Viridiplantae</taxon>
        <taxon>Chlorophyta</taxon>
        <taxon>core chlorophytes</taxon>
        <taxon>Trebouxiophyceae</taxon>
        <taxon>Trebouxiophyceae incertae sedis</taxon>
        <taxon>Elliptochloris clade</taxon>
        <taxon>Elliptochloris</taxon>
    </lineage>
</organism>
<dbReference type="PROSITE" id="PS50811">
    <property type="entry name" value="WRKY"/>
    <property type="match status" value="1"/>
</dbReference>
<evidence type="ECO:0000256" key="6">
    <source>
        <dbReference type="SAM" id="MobiDB-lite"/>
    </source>
</evidence>
<evidence type="ECO:0000256" key="5">
    <source>
        <dbReference type="ARBA" id="ARBA00023242"/>
    </source>
</evidence>
<keyword evidence="2" id="KW-0805">Transcription regulation</keyword>
<proteinExistence type="predicted"/>
<name>A0AAW1S7R4_9CHLO</name>
<feature type="region of interest" description="Disordered" evidence="6">
    <location>
        <begin position="131"/>
        <end position="160"/>
    </location>
</feature>
<dbReference type="InterPro" id="IPR003657">
    <property type="entry name" value="WRKY_dom"/>
</dbReference>
<dbReference type="EMBL" id="JALJOU010000008">
    <property type="protein sequence ID" value="KAK9842339.1"/>
    <property type="molecule type" value="Genomic_DNA"/>
</dbReference>
<evidence type="ECO:0000259" key="7">
    <source>
        <dbReference type="PROSITE" id="PS50811"/>
    </source>
</evidence>
<comment type="caution">
    <text evidence="8">The sequence shown here is derived from an EMBL/GenBank/DDBJ whole genome shotgun (WGS) entry which is preliminary data.</text>
</comment>
<dbReference type="SMART" id="SM00774">
    <property type="entry name" value="WRKY"/>
    <property type="match status" value="1"/>
</dbReference>
<dbReference type="InterPro" id="IPR036576">
    <property type="entry name" value="WRKY_dom_sf"/>
</dbReference>
<dbReference type="PANTHER" id="PTHR31221:SF360">
    <property type="entry name" value="WRKY DOMAIN-CONTAINING PROTEIN"/>
    <property type="match status" value="1"/>
</dbReference>
<dbReference type="GO" id="GO:0043565">
    <property type="term" value="F:sequence-specific DNA binding"/>
    <property type="evidence" value="ECO:0007669"/>
    <property type="project" value="InterPro"/>
</dbReference>
<dbReference type="GO" id="GO:0003700">
    <property type="term" value="F:DNA-binding transcription factor activity"/>
    <property type="evidence" value="ECO:0007669"/>
    <property type="project" value="InterPro"/>
</dbReference>
<reference evidence="8 9" key="1">
    <citation type="journal article" date="2024" name="Nat. Commun.">
        <title>Phylogenomics reveals the evolutionary origins of lichenization in chlorophyte algae.</title>
        <authorList>
            <person name="Puginier C."/>
            <person name="Libourel C."/>
            <person name="Otte J."/>
            <person name="Skaloud P."/>
            <person name="Haon M."/>
            <person name="Grisel S."/>
            <person name="Petersen M."/>
            <person name="Berrin J.G."/>
            <person name="Delaux P.M."/>
            <person name="Dal Grande F."/>
            <person name="Keller J."/>
        </authorList>
    </citation>
    <scope>NUCLEOTIDE SEQUENCE [LARGE SCALE GENOMIC DNA]</scope>
    <source>
        <strain evidence="8 9">SAG 245.80</strain>
    </source>
</reference>
<dbReference type="PANTHER" id="PTHR31221">
    <property type="entry name" value="WRKY TRANSCRIPTION FACTOR PROTEIN 1-RELATED"/>
    <property type="match status" value="1"/>
</dbReference>
<evidence type="ECO:0000256" key="3">
    <source>
        <dbReference type="ARBA" id="ARBA00023125"/>
    </source>
</evidence>
<dbReference type="Gene3D" id="2.20.25.80">
    <property type="entry name" value="WRKY domain"/>
    <property type="match status" value="2"/>
</dbReference>
<feature type="compositionally biased region" description="Polar residues" evidence="6">
    <location>
        <begin position="149"/>
        <end position="160"/>
    </location>
</feature>
<keyword evidence="9" id="KW-1185">Reference proteome</keyword>
<feature type="domain" description="WRKY" evidence="7">
    <location>
        <begin position="10"/>
        <end position="100"/>
    </location>
</feature>
<gene>
    <name evidence="8" type="ORF">WJX81_007615</name>
</gene>
<evidence type="ECO:0000313" key="8">
    <source>
        <dbReference type="EMBL" id="KAK9842339.1"/>
    </source>
</evidence>
<keyword evidence="5" id="KW-0539">Nucleus</keyword>
<evidence type="ECO:0000256" key="4">
    <source>
        <dbReference type="ARBA" id="ARBA00023163"/>
    </source>
</evidence>
<dbReference type="GO" id="GO:0005634">
    <property type="term" value="C:nucleus"/>
    <property type="evidence" value="ECO:0007669"/>
    <property type="project" value="UniProtKB-SubCell"/>
</dbReference>
<evidence type="ECO:0000256" key="2">
    <source>
        <dbReference type="ARBA" id="ARBA00023015"/>
    </source>
</evidence>
<dbReference type="SUPFAM" id="SSF118290">
    <property type="entry name" value="WRKY DNA-binding domain"/>
    <property type="match status" value="2"/>
</dbReference>
<sequence length="160" mass="18024">MLLPDTPPKKESAANDDGYHWRKYGEKQVKGSPYPRSYYKCSHQGCQVKKIIERDPRSGHISYYKCTHKDCGVRKHVERSAADPGVLVTMYEGEHNHAAPPMLQQHCMRNSHARRSAGPVELAVEVAEHRNRGNNTTPTPLSGWDVSGFLTTPRQTPCNT</sequence>
<dbReference type="Proteomes" id="UP001445335">
    <property type="component" value="Unassembled WGS sequence"/>
</dbReference>
<accession>A0AAW1S7R4</accession>
<keyword evidence="4" id="KW-0804">Transcription</keyword>
<dbReference type="Pfam" id="PF03106">
    <property type="entry name" value="WRKY"/>
    <property type="match status" value="2"/>
</dbReference>
<comment type="subcellular location">
    <subcellularLocation>
        <location evidence="1">Nucleus</location>
    </subcellularLocation>
</comment>
<protein>
    <recommendedName>
        <fullName evidence="7">WRKY domain-containing protein</fullName>
    </recommendedName>
</protein>
<evidence type="ECO:0000256" key="1">
    <source>
        <dbReference type="ARBA" id="ARBA00004123"/>
    </source>
</evidence>